<dbReference type="Pfam" id="PF00754">
    <property type="entry name" value="F5_F8_type_C"/>
    <property type="match status" value="1"/>
</dbReference>
<protein>
    <recommendedName>
        <fullName evidence="1">F5/8 type C domain-containing protein</fullName>
    </recommendedName>
</protein>
<evidence type="ECO:0000259" key="1">
    <source>
        <dbReference type="PROSITE" id="PS50022"/>
    </source>
</evidence>
<dbReference type="AlphaFoldDB" id="A0A6M3LKJ0"/>
<feature type="domain" description="F5/8 type C" evidence="1">
    <location>
        <begin position="70"/>
        <end position="217"/>
    </location>
</feature>
<evidence type="ECO:0000313" key="2">
    <source>
        <dbReference type="EMBL" id="QJA94869.1"/>
    </source>
</evidence>
<organism evidence="2">
    <name type="scientific">viral metagenome</name>
    <dbReference type="NCBI Taxonomy" id="1070528"/>
    <lineage>
        <taxon>unclassified sequences</taxon>
        <taxon>metagenomes</taxon>
        <taxon>organismal metagenomes</taxon>
    </lineage>
</organism>
<dbReference type="EMBL" id="MT143267">
    <property type="protein sequence ID" value="QJA94869.1"/>
    <property type="molecule type" value="Genomic_DNA"/>
</dbReference>
<dbReference type="SUPFAM" id="SSF49785">
    <property type="entry name" value="Galactose-binding domain-like"/>
    <property type="match status" value="1"/>
</dbReference>
<proteinExistence type="predicted"/>
<dbReference type="Gene3D" id="2.60.120.260">
    <property type="entry name" value="Galactose-binding domain-like"/>
    <property type="match status" value="1"/>
</dbReference>
<dbReference type="InterPro" id="IPR008979">
    <property type="entry name" value="Galactose-bd-like_sf"/>
</dbReference>
<sequence>MGVNRSFKTKFDALSALAYNALDNNMINAFRLAVVGALAGIQKYEDYFLDEFEDESGVDTGSCIDQVYDATDDYYSMASDVDTTESAYAISGGDNGSYPKANAFDNNESTFWVSLQAAGATMGVAYIGQDYGVGVTQRIGTIRYKHVANHNVTSLLVQHSDNGSDWTTIHTENGITNDTAWHAFSFSNTDQDHRYWRLLANSDVDAWEFYELEFIVTVSGFTLLSENVAAEANDPVSCRAVLFVDLNSETVTENVDLKAYASMDDGANFEQITLAEEVEYDSGKSVYIGDAEMTAQAEKVMVLKATTHNGKDVHIEGWALFWRYT</sequence>
<dbReference type="InterPro" id="IPR000421">
    <property type="entry name" value="FA58C"/>
</dbReference>
<accession>A0A6M3LKJ0</accession>
<name>A0A6M3LKJ0_9ZZZZ</name>
<gene>
    <name evidence="2" type="ORF">MM415B03711_0011</name>
</gene>
<reference evidence="2" key="1">
    <citation type="submission" date="2020-03" db="EMBL/GenBank/DDBJ databases">
        <title>The deep terrestrial virosphere.</title>
        <authorList>
            <person name="Holmfeldt K."/>
            <person name="Nilsson E."/>
            <person name="Simone D."/>
            <person name="Lopez-Fernandez M."/>
            <person name="Wu X."/>
            <person name="de Brujin I."/>
            <person name="Lundin D."/>
            <person name="Andersson A."/>
            <person name="Bertilsson S."/>
            <person name="Dopson M."/>
        </authorList>
    </citation>
    <scope>NUCLEOTIDE SEQUENCE</scope>
    <source>
        <strain evidence="2">MM415B03711</strain>
    </source>
</reference>
<dbReference type="PROSITE" id="PS50022">
    <property type="entry name" value="FA58C_3"/>
    <property type="match status" value="1"/>
</dbReference>